<accession>A0A941IPM2</accession>
<dbReference type="Proteomes" id="UP000675781">
    <property type="component" value="Unassembled WGS sequence"/>
</dbReference>
<organism evidence="2 3">
    <name type="scientific">Actinospica durhamensis</name>
    <dbReference type="NCBI Taxonomy" id="1508375"/>
    <lineage>
        <taxon>Bacteria</taxon>
        <taxon>Bacillati</taxon>
        <taxon>Actinomycetota</taxon>
        <taxon>Actinomycetes</taxon>
        <taxon>Catenulisporales</taxon>
        <taxon>Actinospicaceae</taxon>
        <taxon>Actinospica</taxon>
    </lineage>
</organism>
<dbReference type="GO" id="GO:0016747">
    <property type="term" value="F:acyltransferase activity, transferring groups other than amino-acyl groups"/>
    <property type="evidence" value="ECO:0007669"/>
    <property type="project" value="InterPro"/>
</dbReference>
<keyword evidence="2" id="KW-0012">Acyltransferase</keyword>
<feature type="domain" description="N-acetyltransferase" evidence="1">
    <location>
        <begin position="188"/>
        <end position="342"/>
    </location>
</feature>
<dbReference type="PROSITE" id="PS51186">
    <property type="entry name" value="GNAT"/>
    <property type="match status" value="1"/>
</dbReference>
<dbReference type="InterPro" id="IPR016181">
    <property type="entry name" value="Acyl_CoA_acyltransferase"/>
</dbReference>
<reference evidence="2" key="1">
    <citation type="submission" date="2021-04" db="EMBL/GenBank/DDBJ databases">
        <title>Genome based classification of Actinospica acidithermotolerans sp. nov., an actinobacterium isolated from an Indonesian hot spring.</title>
        <authorList>
            <person name="Kusuma A.B."/>
            <person name="Putra K.E."/>
            <person name="Nafisah S."/>
            <person name="Loh J."/>
            <person name="Nouioui I."/>
            <person name="Goodfellow M."/>
        </authorList>
    </citation>
    <scope>NUCLEOTIDE SEQUENCE</scope>
    <source>
        <strain evidence="2">CSCA 57</strain>
    </source>
</reference>
<dbReference type="SUPFAM" id="SSF55729">
    <property type="entry name" value="Acyl-CoA N-acyltransferases (Nat)"/>
    <property type="match status" value="2"/>
</dbReference>
<dbReference type="InterPro" id="IPR050276">
    <property type="entry name" value="MshD_Acetyltransferase"/>
</dbReference>
<evidence type="ECO:0000313" key="2">
    <source>
        <dbReference type="EMBL" id="MBR7836700.1"/>
    </source>
</evidence>
<gene>
    <name evidence="2" type="ORF">KDL01_25695</name>
</gene>
<dbReference type="RefSeq" id="WP_212531175.1">
    <property type="nucleotide sequence ID" value="NZ_JAGSOG010000156.1"/>
</dbReference>
<dbReference type="InterPro" id="IPR000182">
    <property type="entry name" value="GNAT_dom"/>
</dbReference>
<evidence type="ECO:0000259" key="1">
    <source>
        <dbReference type="PROSITE" id="PS51186"/>
    </source>
</evidence>
<dbReference type="EC" id="2.3.1.-" evidence="2"/>
<dbReference type="EMBL" id="JAGSOG010000156">
    <property type="protein sequence ID" value="MBR7836700.1"/>
    <property type="molecule type" value="Genomic_DNA"/>
</dbReference>
<name>A0A941IPM2_9ACTN</name>
<dbReference type="PANTHER" id="PTHR43617">
    <property type="entry name" value="L-AMINO ACID N-ACETYLTRANSFERASE"/>
    <property type="match status" value="1"/>
</dbReference>
<protein>
    <submittedName>
        <fullName evidence="2">GNAT family N-acetyltransferase</fullName>
        <ecNumber evidence="2">2.3.1.-</ecNumber>
    </submittedName>
</protein>
<keyword evidence="3" id="KW-1185">Reference proteome</keyword>
<dbReference type="AlphaFoldDB" id="A0A941IPM2"/>
<keyword evidence="2" id="KW-0808">Transferase</keyword>
<sequence>MELCWRTLTRADAPAMSDVHRAAALADGTGDLRSSADMAEIFVREELGGVRRRYFGAFDARAGGEPEARPAAGGRLVAFGVLFARTALLPQHQLHLWGAVDPAHRRAGVGGELIRRALAGAPALHAEVFPGAPLEVMFAGTDGVAGSAEVAAATGFTAWRRQFGMSQELRRGPEDGPAHAWPLVPAGLELRTYQPVDEHELLAAHLDSFVPDHPGMTPTSPLMWSRRMNALSFLPGFSFLMHDPASGRVAGYVLTDLVPPHPDRPRRREINLTMIGTRREYRHRGVASGVIAATLHAAAAQGYDAAHLAVDTDNPSGALSVYRRAGFHTSGSTTLYIKSIQI</sequence>
<comment type="caution">
    <text evidence="2">The sequence shown here is derived from an EMBL/GenBank/DDBJ whole genome shotgun (WGS) entry which is preliminary data.</text>
</comment>
<dbReference type="CDD" id="cd04301">
    <property type="entry name" value="NAT_SF"/>
    <property type="match status" value="1"/>
</dbReference>
<dbReference type="Pfam" id="PF00583">
    <property type="entry name" value="Acetyltransf_1"/>
    <property type="match status" value="1"/>
</dbReference>
<dbReference type="Gene3D" id="3.40.630.30">
    <property type="match status" value="1"/>
</dbReference>
<evidence type="ECO:0000313" key="3">
    <source>
        <dbReference type="Proteomes" id="UP000675781"/>
    </source>
</evidence>
<proteinExistence type="predicted"/>